<reference evidence="2 3" key="1">
    <citation type="journal article" date="2012" name="J. Bacteriol.">
        <title>Genome Sequence of Fibrella aestuarina BUZ 2T, a Filamentous Marine Bacterium.</title>
        <authorList>
            <person name="Filippini M."/>
            <person name="Qi W."/>
            <person name="Blom J."/>
            <person name="Goesmann A."/>
            <person name="Smits T.H."/>
            <person name="Bagheri H.C."/>
        </authorList>
    </citation>
    <scope>NUCLEOTIDE SEQUENCE [LARGE SCALE GENOMIC DNA]</scope>
    <source>
        <strain evidence="3">BUZ 2T</strain>
    </source>
</reference>
<protein>
    <submittedName>
        <fullName evidence="2">Small-conductance mechanosensitive channel</fullName>
    </submittedName>
</protein>
<feature type="transmembrane region" description="Helical" evidence="1">
    <location>
        <begin position="50"/>
        <end position="72"/>
    </location>
</feature>
<feature type="transmembrane region" description="Helical" evidence="1">
    <location>
        <begin position="198"/>
        <end position="219"/>
    </location>
</feature>
<dbReference type="Proteomes" id="UP000011058">
    <property type="component" value="Chromosome"/>
</dbReference>
<feature type="transmembrane region" description="Helical" evidence="1">
    <location>
        <begin position="92"/>
        <end position="114"/>
    </location>
</feature>
<evidence type="ECO:0000313" key="2">
    <source>
        <dbReference type="EMBL" id="CCH00612.1"/>
    </source>
</evidence>
<dbReference type="KEGG" id="fae:FAES_2603"/>
<dbReference type="EMBL" id="HE796683">
    <property type="protein sequence ID" value="CCH00612.1"/>
    <property type="molecule type" value="Genomic_DNA"/>
</dbReference>
<name>I0K909_9BACT</name>
<accession>I0K909</accession>
<gene>
    <name evidence="2" type="ORF">FAES_2603</name>
</gene>
<keyword evidence="3" id="KW-1185">Reference proteome</keyword>
<evidence type="ECO:0000256" key="1">
    <source>
        <dbReference type="SAM" id="Phobius"/>
    </source>
</evidence>
<dbReference type="HOGENOM" id="CLU_721425_0_0_10"/>
<dbReference type="AlphaFoldDB" id="I0K909"/>
<dbReference type="eggNOG" id="ENOG502Z88D">
    <property type="taxonomic scope" value="Bacteria"/>
</dbReference>
<proteinExistence type="predicted"/>
<dbReference type="OrthoDB" id="9769532at2"/>
<keyword evidence="1" id="KW-0472">Membrane</keyword>
<organism evidence="2 3">
    <name type="scientific">Fibrella aestuarina BUZ 2</name>
    <dbReference type="NCBI Taxonomy" id="1166018"/>
    <lineage>
        <taxon>Bacteria</taxon>
        <taxon>Pseudomonadati</taxon>
        <taxon>Bacteroidota</taxon>
        <taxon>Cytophagia</taxon>
        <taxon>Cytophagales</taxon>
        <taxon>Spirosomataceae</taxon>
        <taxon>Fibrella</taxon>
    </lineage>
</organism>
<sequence>MTTLRKTTYLLLAILAIFVLPWVGASIQYQDQFPPDFFAYPMLSSPQQEAFSWPIFLLFAGLSVAVIVLYLFPRLFGFRAVPQPDYRPAKRVGFPLWFWLGLVSWGGVAVLLWTKATGPAWLLHWSDMPLFWGFALMIDGWVYVRQEGRSLISRVPQEVIGIGVSSVMGWMLFEYLNFFVEDNWFYPKGDIIDREEFLLYAAVISSGLLPLAFEWYSLFKSIPALRERFSLGPKIVLPEWLKTTALWLSVVLLVLAGLFPAQLFFTLWLTPAILLATVLDKIGVWTPLRPIGQGNWTPALLIALSYLIEGFFIEGQNYFSATHGPNREILYTMAPAYWQYNLPYVNAYHLFEMPLIGYSGYLPFGVYCWLWWIAFATLQGIPSRFFQEAPFQPHKPEPA</sequence>
<dbReference type="STRING" id="1166018.FAES_2603"/>
<feature type="transmembrane region" description="Helical" evidence="1">
    <location>
        <begin position="240"/>
        <end position="259"/>
    </location>
</feature>
<keyword evidence="1" id="KW-0812">Transmembrane</keyword>
<feature type="transmembrane region" description="Helical" evidence="1">
    <location>
        <begin position="358"/>
        <end position="378"/>
    </location>
</feature>
<evidence type="ECO:0000313" key="3">
    <source>
        <dbReference type="Proteomes" id="UP000011058"/>
    </source>
</evidence>
<keyword evidence="1" id="KW-1133">Transmembrane helix</keyword>
<feature type="transmembrane region" description="Helical" evidence="1">
    <location>
        <begin position="159"/>
        <end position="178"/>
    </location>
</feature>
<dbReference type="RefSeq" id="WP_015331711.1">
    <property type="nucleotide sequence ID" value="NC_020054.1"/>
</dbReference>